<dbReference type="GO" id="GO:0015035">
    <property type="term" value="F:protein-disulfide reductase activity"/>
    <property type="evidence" value="ECO:0007669"/>
    <property type="project" value="TreeGrafter"/>
</dbReference>
<dbReference type="GO" id="GO:0045454">
    <property type="term" value="P:cell redox homeostasis"/>
    <property type="evidence" value="ECO:0007669"/>
    <property type="project" value="TreeGrafter"/>
</dbReference>
<dbReference type="EMBL" id="SWMU01000003">
    <property type="protein sequence ID" value="TKS56147.1"/>
    <property type="molecule type" value="Genomic_DNA"/>
</dbReference>
<organism evidence="3 4">
    <name type="scientific">Mesohalobacter halotolerans</name>
    <dbReference type="NCBI Taxonomy" id="1883405"/>
    <lineage>
        <taxon>Bacteria</taxon>
        <taxon>Pseudomonadati</taxon>
        <taxon>Bacteroidota</taxon>
        <taxon>Flavobacteriia</taxon>
        <taxon>Flavobacteriales</taxon>
        <taxon>Flavobacteriaceae</taxon>
        <taxon>Mesohalobacter</taxon>
    </lineage>
</organism>
<comment type="caution">
    <text evidence="3">The sequence shown here is derived from an EMBL/GenBank/DDBJ whole genome shotgun (WGS) entry which is preliminary data.</text>
</comment>
<evidence type="ECO:0000259" key="2">
    <source>
        <dbReference type="Pfam" id="PF13098"/>
    </source>
</evidence>
<dbReference type="Gene3D" id="3.40.30.10">
    <property type="entry name" value="Glutaredoxin"/>
    <property type="match status" value="1"/>
</dbReference>
<evidence type="ECO:0000256" key="1">
    <source>
        <dbReference type="SAM" id="SignalP"/>
    </source>
</evidence>
<dbReference type="Pfam" id="PF13098">
    <property type="entry name" value="Thioredoxin_2"/>
    <property type="match status" value="1"/>
</dbReference>
<dbReference type="PANTHER" id="PTHR32234">
    <property type="entry name" value="THIOL:DISULFIDE INTERCHANGE PROTEIN DSBD"/>
    <property type="match status" value="1"/>
</dbReference>
<name>A0A4U5TPT0_9FLAO</name>
<dbReference type="RefSeq" id="WP_138932264.1">
    <property type="nucleotide sequence ID" value="NZ_SWMU01000003.1"/>
</dbReference>
<accession>A0A4U5TPT0</accession>
<evidence type="ECO:0000313" key="3">
    <source>
        <dbReference type="EMBL" id="TKS56147.1"/>
    </source>
</evidence>
<feature type="signal peptide" evidence="1">
    <location>
        <begin position="1"/>
        <end position="19"/>
    </location>
</feature>
<dbReference type="InterPro" id="IPR036249">
    <property type="entry name" value="Thioredoxin-like_sf"/>
</dbReference>
<gene>
    <name evidence="3" type="ORF">FCN74_09025</name>
</gene>
<protein>
    <submittedName>
        <fullName evidence="3">DUF255 domain-containing protein</fullName>
    </submittedName>
</protein>
<sequence length="157" mass="18695">MKKIITYCFILFCVFSFKAQSDKSIHWQSFNKLASIQKHNPRPIFIYIYADWCVYCKKMERVSFKNKVNIDLLNNKYYSLKFNLETEDTIIFNGITYKNQEFTKHRQPKHNLAKFLSGKQNQISLPTIVILDKNYNATRRLHTYLSPKQLNLLLEAS</sequence>
<dbReference type="OrthoDB" id="9811036at2"/>
<dbReference type="InterPro" id="IPR012336">
    <property type="entry name" value="Thioredoxin-like_fold"/>
</dbReference>
<feature type="domain" description="Thioredoxin-like fold" evidence="2">
    <location>
        <begin position="39"/>
        <end position="153"/>
    </location>
</feature>
<keyword evidence="1" id="KW-0732">Signal</keyword>
<dbReference type="AlphaFoldDB" id="A0A4U5TPT0"/>
<dbReference type="Proteomes" id="UP000306552">
    <property type="component" value="Unassembled WGS sequence"/>
</dbReference>
<dbReference type="SUPFAM" id="SSF52833">
    <property type="entry name" value="Thioredoxin-like"/>
    <property type="match status" value="1"/>
</dbReference>
<feature type="chain" id="PRO_5020731023" evidence="1">
    <location>
        <begin position="20"/>
        <end position="157"/>
    </location>
</feature>
<evidence type="ECO:0000313" key="4">
    <source>
        <dbReference type="Proteomes" id="UP000306552"/>
    </source>
</evidence>
<keyword evidence="4" id="KW-1185">Reference proteome</keyword>
<reference evidence="3 4" key="1">
    <citation type="submission" date="2019-04" db="EMBL/GenBank/DDBJ databases">
        <title>Psychroflexus halotolerans sp. nov., isolated from a marine solar saltern.</title>
        <authorList>
            <person name="Feng X."/>
        </authorList>
    </citation>
    <scope>NUCLEOTIDE SEQUENCE [LARGE SCALE GENOMIC DNA]</scope>
    <source>
        <strain evidence="3 4">WDS2C27</strain>
    </source>
</reference>
<dbReference type="PANTHER" id="PTHR32234:SF0">
    <property type="entry name" value="THIOL:DISULFIDE INTERCHANGE PROTEIN DSBD"/>
    <property type="match status" value="1"/>
</dbReference>
<proteinExistence type="predicted"/>